<proteinExistence type="predicted"/>
<feature type="DNA-binding region" description="H-T-H motif" evidence="2">
    <location>
        <begin position="32"/>
        <end position="51"/>
    </location>
</feature>
<dbReference type="InterPro" id="IPR001647">
    <property type="entry name" value="HTH_TetR"/>
</dbReference>
<accession>A0ABQ1GXN9</accession>
<dbReference type="PANTHER" id="PTHR43479:SF11">
    <property type="entry name" value="ACREF_ENVCD OPERON REPRESSOR-RELATED"/>
    <property type="match status" value="1"/>
</dbReference>
<protein>
    <submittedName>
        <fullName evidence="5">TetR family transcriptional regulator</fullName>
    </submittedName>
</protein>
<evidence type="ECO:0000256" key="2">
    <source>
        <dbReference type="PROSITE-ProRule" id="PRU00335"/>
    </source>
</evidence>
<dbReference type="InterPro" id="IPR050624">
    <property type="entry name" value="HTH-type_Tx_Regulator"/>
</dbReference>
<sequence>MKKQPEVTDKTRQTFIQVFCDLYSQKPIEKISIQEIAKQSGYNRSTFYQYFTDIYELLDCVEERVLKSINEEMASREFSTHTFQDALQCLGNVEEISILKALLGDYGSVHFVERLKREIPFERLIVDFPTDDVLAPYIIEFYISTLISMFRLWIRNGKDLSSEELVKLIDSLFANGITPFSFFGTVNPRCPDSNKRQGDREKENESPLYR</sequence>
<dbReference type="PROSITE" id="PS50977">
    <property type="entry name" value="HTH_TETR_2"/>
    <property type="match status" value="1"/>
</dbReference>
<dbReference type="Pfam" id="PF00440">
    <property type="entry name" value="TetR_N"/>
    <property type="match status" value="1"/>
</dbReference>
<feature type="domain" description="HTH tetR-type" evidence="4">
    <location>
        <begin position="9"/>
        <end position="69"/>
    </location>
</feature>
<dbReference type="EMBL" id="BMHF01000024">
    <property type="protein sequence ID" value="GGA52001.1"/>
    <property type="molecule type" value="Genomic_DNA"/>
</dbReference>
<dbReference type="PANTHER" id="PTHR43479">
    <property type="entry name" value="ACREF/ENVCD OPERON REPRESSOR-RELATED"/>
    <property type="match status" value="1"/>
</dbReference>
<evidence type="ECO:0000313" key="6">
    <source>
        <dbReference type="Proteomes" id="UP000609323"/>
    </source>
</evidence>
<feature type="region of interest" description="Disordered" evidence="3">
    <location>
        <begin position="188"/>
        <end position="210"/>
    </location>
</feature>
<dbReference type="Proteomes" id="UP000609323">
    <property type="component" value="Unassembled WGS sequence"/>
</dbReference>
<evidence type="ECO:0000256" key="3">
    <source>
        <dbReference type="SAM" id="MobiDB-lite"/>
    </source>
</evidence>
<evidence type="ECO:0000259" key="4">
    <source>
        <dbReference type="PROSITE" id="PS50977"/>
    </source>
</evidence>
<dbReference type="InterPro" id="IPR009057">
    <property type="entry name" value="Homeodomain-like_sf"/>
</dbReference>
<dbReference type="SUPFAM" id="SSF46689">
    <property type="entry name" value="Homeodomain-like"/>
    <property type="match status" value="1"/>
</dbReference>
<name>A0ABQ1GXN9_9BACL</name>
<dbReference type="RefSeq" id="WP_094095341.1">
    <property type="nucleotide sequence ID" value="NZ_BMHF01000024.1"/>
</dbReference>
<organism evidence="5 6">
    <name type="scientific">Paenibacillus physcomitrellae</name>
    <dbReference type="NCBI Taxonomy" id="1619311"/>
    <lineage>
        <taxon>Bacteria</taxon>
        <taxon>Bacillati</taxon>
        <taxon>Bacillota</taxon>
        <taxon>Bacilli</taxon>
        <taxon>Bacillales</taxon>
        <taxon>Paenibacillaceae</taxon>
        <taxon>Paenibacillus</taxon>
    </lineage>
</organism>
<dbReference type="Gene3D" id="1.10.357.10">
    <property type="entry name" value="Tetracycline Repressor, domain 2"/>
    <property type="match status" value="1"/>
</dbReference>
<feature type="compositionally biased region" description="Basic and acidic residues" evidence="3">
    <location>
        <begin position="192"/>
        <end position="210"/>
    </location>
</feature>
<evidence type="ECO:0000313" key="5">
    <source>
        <dbReference type="EMBL" id="GGA52001.1"/>
    </source>
</evidence>
<reference evidence="6" key="1">
    <citation type="journal article" date="2019" name="Int. J. Syst. Evol. Microbiol.">
        <title>The Global Catalogue of Microorganisms (GCM) 10K type strain sequencing project: providing services to taxonomists for standard genome sequencing and annotation.</title>
        <authorList>
            <consortium name="The Broad Institute Genomics Platform"/>
            <consortium name="The Broad Institute Genome Sequencing Center for Infectious Disease"/>
            <person name="Wu L."/>
            <person name="Ma J."/>
        </authorList>
    </citation>
    <scope>NUCLEOTIDE SEQUENCE [LARGE SCALE GENOMIC DNA]</scope>
    <source>
        <strain evidence="6">CGMCC 1.15044</strain>
    </source>
</reference>
<keyword evidence="6" id="KW-1185">Reference proteome</keyword>
<comment type="caution">
    <text evidence="5">The sequence shown here is derived from an EMBL/GenBank/DDBJ whole genome shotgun (WGS) entry which is preliminary data.</text>
</comment>
<evidence type="ECO:0000256" key="1">
    <source>
        <dbReference type="ARBA" id="ARBA00023125"/>
    </source>
</evidence>
<keyword evidence="1 2" id="KW-0238">DNA-binding</keyword>
<gene>
    <name evidence="5" type="ORF">GCM10010917_41530</name>
</gene>